<evidence type="ECO:0000256" key="4">
    <source>
        <dbReference type="PROSITE-ProRule" id="PRU00520"/>
    </source>
</evidence>
<keyword evidence="4" id="KW-0378">Hydrolase</keyword>
<feature type="active site" evidence="4">
    <location>
        <position position="36"/>
    </location>
</feature>
<dbReference type="RefSeq" id="WP_119779001.1">
    <property type="nucleotide sequence ID" value="NZ_QYUK01000011.1"/>
</dbReference>
<protein>
    <recommendedName>
        <fullName evidence="2 4">acylphosphatase</fullName>
        <ecNumber evidence="2 4">3.6.1.7</ecNumber>
    </recommendedName>
</protein>
<evidence type="ECO:0000256" key="5">
    <source>
        <dbReference type="RuleBase" id="RU004168"/>
    </source>
</evidence>
<dbReference type="PANTHER" id="PTHR47268">
    <property type="entry name" value="ACYLPHOSPHATASE"/>
    <property type="match status" value="1"/>
</dbReference>
<dbReference type="Gene3D" id="3.30.70.100">
    <property type="match status" value="1"/>
</dbReference>
<dbReference type="InterPro" id="IPR020456">
    <property type="entry name" value="Acylphosphatase"/>
</dbReference>
<evidence type="ECO:0000256" key="3">
    <source>
        <dbReference type="ARBA" id="ARBA00047645"/>
    </source>
</evidence>
<dbReference type="SUPFAM" id="SSF54975">
    <property type="entry name" value="Acylphosphatase/BLUF domain-like"/>
    <property type="match status" value="1"/>
</dbReference>
<reference evidence="7 8" key="1">
    <citation type="submission" date="2018-09" db="EMBL/GenBank/DDBJ databases">
        <authorList>
            <person name="Zhu H."/>
        </authorList>
    </citation>
    <scope>NUCLEOTIDE SEQUENCE [LARGE SCALE GENOMIC DNA]</scope>
    <source>
        <strain evidence="7 8">K1W22B-8</strain>
    </source>
</reference>
<dbReference type="Pfam" id="PF00708">
    <property type="entry name" value="Acylphosphatase"/>
    <property type="match status" value="1"/>
</dbReference>
<evidence type="ECO:0000256" key="1">
    <source>
        <dbReference type="ARBA" id="ARBA00005614"/>
    </source>
</evidence>
<evidence type="ECO:0000259" key="6">
    <source>
        <dbReference type="PROSITE" id="PS51160"/>
    </source>
</evidence>
<dbReference type="AlphaFoldDB" id="A0A418WEA9"/>
<comment type="catalytic activity">
    <reaction evidence="3 4">
        <text>an acyl phosphate + H2O = a carboxylate + phosphate + H(+)</text>
        <dbReference type="Rhea" id="RHEA:14965"/>
        <dbReference type="ChEBI" id="CHEBI:15377"/>
        <dbReference type="ChEBI" id="CHEBI:15378"/>
        <dbReference type="ChEBI" id="CHEBI:29067"/>
        <dbReference type="ChEBI" id="CHEBI:43474"/>
        <dbReference type="ChEBI" id="CHEBI:59918"/>
        <dbReference type="EC" id="3.6.1.7"/>
    </reaction>
</comment>
<comment type="caution">
    <text evidence="7">The sequence shown here is derived from an EMBL/GenBank/DDBJ whole genome shotgun (WGS) entry which is preliminary data.</text>
</comment>
<dbReference type="Proteomes" id="UP000284605">
    <property type="component" value="Unassembled WGS sequence"/>
</dbReference>
<dbReference type="PROSITE" id="PS00151">
    <property type="entry name" value="ACYLPHOSPHATASE_2"/>
    <property type="match status" value="1"/>
</dbReference>
<dbReference type="GO" id="GO:0003998">
    <property type="term" value="F:acylphosphatase activity"/>
    <property type="evidence" value="ECO:0007669"/>
    <property type="project" value="UniProtKB-EC"/>
</dbReference>
<name>A0A418WEA9_9PROT</name>
<feature type="active site" evidence="4">
    <location>
        <position position="18"/>
    </location>
</feature>
<dbReference type="PANTHER" id="PTHR47268:SF4">
    <property type="entry name" value="ACYLPHOSPHATASE"/>
    <property type="match status" value="1"/>
</dbReference>
<dbReference type="PROSITE" id="PS51160">
    <property type="entry name" value="ACYLPHOSPHATASE_3"/>
    <property type="match status" value="1"/>
</dbReference>
<organism evidence="7 8">
    <name type="scientific">Oleomonas cavernae</name>
    <dbReference type="NCBI Taxonomy" id="2320859"/>
    <lineage>
        <taxon>Bacteria</taxon>
        <taxon>Pseudomonadati</taxon>
        <taxon>Pseudomonadota</taxon>
        <taxon>Alphaproteobacteria</taxon>
        <taxon>Acetobacterales</taxon>
        <taxon>Acetobacteraceae</taxon>
        <taxon>Oleomonas</taxon>
    </lineage>
</organism>
<comment type="similarity">
    <text evidence="1 5">Belongs to the acylphosphatase family.</text>
</comment>
<sequence>METLRLIIHGRVQGVGYRAWAVGEARRLGLAGWVRNRRDGTVELLASGPAEAVATLVERCRHGPAFADVIRIDQVPADAPAGPGFQQVPTA</sequence>
<feature type="domain" description="Acylphosphatase-like" evidence="6">
    <location>
        <begin position="3"/>
        <end position="89"/>
    </location>
</feature>
<evidence type="ECO:0000256" key="2">
    <source>
        <dbReference type="ARBA" id="ARBA00012150"/>
    </source>
</evidence>
<dbReference type="PRINTS" id="PR00112">
    <property type="entry name" value="ACYLPHPHTASE"/>
</dbReference>
<dbReference type="EC" id="3.6.1.7" evidence="2 4"/>
<accession>A0A418WEA9</accession>
<evidence type="ECO:0000313" key="8">
    <source>
        <dbReference type="Proteomes" id="UP000284605"/>
    </source>
</evidence>
<dbReference type="EMBL" id="QYUK01000011">
    <property type="protein sequence ID" value="RJF88365.1"/>
    <property type="molecule type" value="Genomic_DNA"/>
</dbReference>
<dbReference type="InterPro" id="IPR001792">
    <property type="entry name" value="Acylphosphatase-like_dom"/>
</dbReference>
<dbReference type="InterPro" id="IPR036046">
    <property type="entry name" value="Acylphosphatase-like_dom_sf"/>
</dbReference>
<evidence type="ECO:0000313" key="7">
    <source>
        <dbReference type="EMBL" id="RJF88365.1"/>
    </source>
</evidence>
<dbReference type="InterPro" id="IPR017968">
    <property type="entry name" value="Acylphosphatase_CS"/>
</dbReference>
<dbReference type="OrthoDB" id="5295388at2"/>
<gene>
    <name evidence="7" type="ORF">D3874_16190</name>
</gene>
<keyword evidence="8" id="KW-1185">Reference proteome</keyword>
<proteinExistence type="inferred from homology"/>